<reference evidence="4" key="2">
    <citation type="journal article" date="2024" name="Plant">
        <title>Genomic evolution and insights into agronomic trait innovations of Sesamum species.</title>
        <authorList>
            <person name="Miao H."/>
            <person name="Wang L."/>
            <person name="Qu L."/>
            <person name="Liu H."/>
            <person name="Sun Y."/>
            <person name="Le M."/>
            <person name="Wang Q."/>
            <person name="Wei S."/>
            <person name="Zheng Y."/>
            <person name="Lin W."/>
            <person name="Duan Y."/>
            <person name="Cao H."/>
            <person name="Xiong S."/>
            <person name="Wang X."/>
            <person name="Wei L."/>
            <person name="Li C."/>
            <person name="Ma Q."/>
            <person name="Ju M."/>
            <person name="Zhao R."/>
            <person name="Li G."/>
            <person name="Mu C."/>
            <person name="Tian Q."/>
            <person name="Mei H."/>
            <person name="Zhang T."/>
            <person name="Gao T."/>
            <person name="Zhang H."/>
        </authorList>
    </citation>
    <scope>NUCLEOTIDE SEQUENCE</scope>
    <source>
        <strain evidence="4">G02</strain>
    </source>
</reference>
<dbReference type="Gene3D" id="1.25.10.10">
    <property type="entry name" value="Leucine-rich Repeat Variant"/>
    <property type="match status" value="3"/>
</dbReference>
<dbReference type="InterPro" id="IPR000225">
    <property type="entry name" value="Armadillo"/>
</dbReference>
<dbReference type="InterPro" id="IPR016024">
    <property type="entry name" value="ARM-type_fold"/>
</dbReference>
<dbReference type="InterPro" id="IPR011989">
    <property type="entry name" value="ARM-like"/>
</dbReference>
<accession>A0AAW2VJ07</accession>
<organism evidence="4">
    <name type="scientific">Sesamum radiatum</name>
    <name type="common">Black benniseed</name>
    <dbReference type="NCBI Taxonomy" id="300843"/>
    <lineage>
        <taxon>Eukaryota</taxon>
        <taxon>Viridiplantae</taxon>
        <taxon>Streptophyta</taxon>
        <taxon>Embryophyta</taxon>
        <taxon>Tracheophyta</taxon>
        <taxon>Spermatophyta</taxon>
        <taxon>Magnoliopsida</taxon>
        <taxon>eudicotyledons</taxon>
        <taxon>Gunneridae</taxon>
        <taxon>Pentapetalae</taxon>
        <taxon>asterids</taxon>
        <taxon>lamiids</taxon>
        <taxon>Lamiales</taxon>
        <taxon>Pedaliaceae</taxon>
        <taxon>Sesamum</taxon>
    </lineage>
</organism>
<proteinExistence type="predicted"/>
<dbReference type="EMBL" id="JACGWJ010000003">
    <property type="protein sequence ID" value="KAL0429193.1"/>
    <property type="molecule type" value="Genomic_DNA"/>
</dbReference>
<reference evidence="4" key="1">
    <citation type="submission" date="2020-06" db="EMBL/GenBank/DDBJ databases">
        <authorList>
            <person name="Li T."/>
            <person name="Hu X."/>
            <person name="Zhang T."/>
            <person name="Song X."/>
            <person name="Zhang H."/>
            <person name="Dai N."/>
            <person name="Sheng W."/>
            <person name="Hou X."/>
            <person name="Wei L."/>
        </authorList>
    </citation>
    <scope>NUCLEOTIDE SEQUENCE</scope>
    <source>
        <strain evidence="4">G02</strain>
        <tissue evidence="4">Leaf</tissue>
    </source>
</reference>
<feature type="repeat" description="ARM" evidence="2">
    <location>
        <begin position="366"/>
        <end position="408"/>
    </location>
</feature>
<comment type="caution">
    <text evidence="4">The sequence shown here is derived from an EMBL/GenBank/DDBJ whole genome shotgun (WGS) entry which is preliminary data.</text>
</comment>
<evidence type="ECO:0000256" key="1">
    <source>
        <dbReference type="ARBA" id="ARBA00022737"/>
    </source>
</evidence>
<dbReference type="PROSITE" id="PS50176">
    <property type="entry name" value="ARM_REPEAT"/>
    <property type="match status" value="1"/>
</dbReference>
<dbReference type="SUPFAM" id="SSF48371">
    <property type="entry name" value="ARM repeat"/>
    <property type="match status" value="2"/>
</dbReference>
<dbReference type="AlphaFoldDB" id="A0AAW2VJ07"/>
<name>A0AAW2VJ07_SESRA</name>
<evidence type="ECO:0000313" key="4">
    <source>
        <dbReference type="EMBL" id="KAL0429193.1"/>
    </source>
</evidence>
<keyword evidence="1" id="KW-0677">Repeat</keyword>
<evidence type="ECO:0000256" key="3">
    <source>
        <dbReference type="SAM" id="MobiDB-lite"/>
    </source>
</evidence>
<dbReference type="InterPro" id="IPR052608">
    <property type="entry name" value="U-box_domain_protein"/>
</dbReference>
<dbReference type="PANTHER" id="PTHR45958">
    <property type="entry name" value="RING-TYPE E3 UBIQUITIN TRANSFERASE"/>
    <property type="match status" value="1"/>
</dbReference>
<dbReference type="PANTHER" id="PTHR45958:SF12">
    <property type="entry name" value="OS01G0948500 PROTEIN"/>
    <property type="match status" value="1"/>
</dbReference>
<gene>
    <name evidence="4" type="ORF">Sradi_0545300</name>
</gene>
<sequence length="818" mass="90380">MEESASSEQHSSSASEFDSSTLNSRSSSSMQTEPIIEFSVFIQKLTPILHEMKDSLDITDLPAIARAMNSLEADYKHAKNVMDSDKIHSSTAKHVEYLIQNLGRSLGVVLFAGREVLMANKQRMEALCKEMMNVRFDVSSDRESEFFSEEKAEKGNAMLSIDDAMVPIKYGNEEEFKNGLIELNSLIMDGLISNDTVNYEDLIKVLCKRLSSCNRNGRVTIIHILRYLVTKNVESKEKMKDWEILSGLVKLLGRDMEEQRAALGLLLSLSDDAGFRRRMGRIQGCIVTLVAISNGDDEEASCYAKELLMAMSSNTQHALHMAEAGYFKPLIKYLKEGSDMSKVLMATALSRMELTDQNKATVGEAGAIEPLVEMFNTGNLEAKLSALNALQSLSNLKQNIRLLIDSGIVSSLFQLLFIVTSALMTLREPASAILAKVAQFGSILVNHDVTHQMLSLLTLSSPVIQNHLLEAINYIAAHPNASKVRKRMKENRAIQLLVTFFTDTNAKIRTGALKLVHTLSKDAKEELTDQLGYTDINITARIVLSATSDSEKAAALGILSNLPISDRKITDLLKESNLMHVMASVMSSIHANPTPTTVQLAESIAGILIRFTVPTDKRLQRYSVENGVIPVLLKLLSISSETAKSNAAFSLAQLSQNSFHLSKSRKMKWLCIPPPADALCEVHDGYCSVKSTFCLVKAGAMAPLAQVLDSHERGADEAVLSCISTLLFDEIWERGCGYIIKTLGVHPIIKVLESGNLKSKEKALYILERVLRVESHRAEYGESAQVVLSDLAQEGDPMLKPRVDKLLAQLQQFQVLRL</sequence>
<feature type="region of interest" description="Disordered" evidence="3">
    <location>
        <begin position="1"/>
        <end position="28"/>
    </location>
</feature>
<protein>
    <submittedName>
        <fullName evidence="4">U-box domain-containing protein 43</fullName>
    </submittedName>
</protein>
<evidence type="ECO:0000256" key="2">
    <source>
        <dbReference type="PROSITE-ProRule" id="PRU00259"/>
    </source>
</evidence>
<dbReference type="SMART" id="SM00185">
    <property type="entry name" value="ARM"/>
    <property type="match status" value="7"/>
</dbReference>